<name>A0A7X0NUK2_9ACTN</name>
<organism evidence="12 13">
    <name type="scientific">Nonomuraea rubra</name>
    <dbReference type="NCBI Taxonomy" id="46180"/>
    <lineage>
        <taxon>Bacteria</taxon>
        <taxon>Bacillati</taxon>
        <taxon>Actinomycetota</taxon>
        <taxon>Actinomycetes</taxon>
        <taxon>Streptosporangiales</taxon>
        <taxon>Streptosporangiaceae</taxon>
        <taxon>Nonomuraea</taxon>
    </lineage>
</organism>
<dbReference type="GO" id="GO:0005524">
    <property type="term" value="F:ATP binding"/>
    <property type="evidence" value="ECO:0007669"/>
    <property type="project" value="UniProtKB-KW"/>
</dbReference>
<keyword evidence="3 7" id="KW-0547">Nucleotide-binding</keyword>
<dbReference type="InterPro" id="IPR011009">
    <property type="entry name" value="Kinase-like_dom_sf"/>
</dbReference>
<comment type="similarity">
    <text evidence="1 7">Belongs to the aminoglycoside phosphotransferase family.</text>
</comment>
<feature type="domain" description="Aminoglycoside phosphotransferase" evidence="11">
    <location>
        <begin position="56"/>
        <end position="266"/>
    </location>
</feature>
<proteinExistence type="inferred from homology"/>
<dbReference type="RefSeq" id="WP_312903642.1">
    <property type="nucleotide sequence ID" value="NZ_JACHMI010000001.1"/>
</dbReference>
<protein>
    <submittedName>
        <fullName evidence="12">Kanamycin kinase</fullName>
        <ecNumber evidence="12">2.7.1.95</ecNumber>
    </submittedName>
</protein>
<keyword evidence="6 7" id="KW-0046">Antibiotic resistance</keyword>
<keyword evidence="13" id="KW-1185">Reference proteome</keyword>
<evidence type="ECO:0000256" key="1">
    <source>
        <dbReference type="ARBA" id="ARBA00006219"/>
    </source>
</evidence>
<evidence type="ECO:0000256" key="7">
    <source>
        <dbReference type="PIRNR" id="PIRNR000706"/>
    </source>
</evidence>
<dbReference type="InterPro" id="IPR002575">
    <property type="entry name" value="Aminoglycoside_PTrfase"/>
</dbReference>
<evidence type="ECO:0000313" key="13">
    <source>
        <dbReference type="Proteomes" id="UP000565579"/>
    </source>
</evidence>
<gene>
    <name evidence="12" type="ORF">HD593_004670</name>
</gene>
<evidence type="ECO:0000256" key="4">
    <source>
        <dbReference type="ARBA" id="ARBA00022777"/>
    </source>
</evidence>
<evidence type="ECO:0000256" key="8">
    <source>
        <dbReference type="PIRSR" id="PIRSR000706-1"/>
    </source>
</evidence>
<dbReference type="Gene3D" id="3.90.1200.10">
    <property type="match status" value="1"/>
</dbReference>
<dbReference type="AlphaFoldDB" id="A0A7X0NUK2"/>
<feature type="binding site" evidence="9">
    <location>
        <position position="206"/>
    </location>
    <ligand>
        <name>Mg(2+)</name>
        <dbReference type="ChEBI" id="CHEBI:18420"/>
    </ligand>
</feature>
<dbReference type="Pfam" id="PF01636">
    <property type="entry name" value="APH"/>
    <property type="match status" value="1"/>
</dbReference>
<evidence type="ECO:0000256" key="3">
    <source>
        <dbReference type="ARBA" id="ARBA00022741"/>
    </source>
</evidence>
<evidence type="ECO:0000259" key="11">
    <source>
        <dbReference type="Pfam" id="PF01636"/>
    </source>
</evidence>
<evidence type="ECO:0000256" key="9">
    <source>
        <dbReference type="PIRSR" id="PIRSR000706-2"/>
    </source>
</evidence>
<keyword evidence="4 7" id="KW-0418">Kinase</keyword>
<dbReference type="PIRSF" id="PIRSF000706">
    <property type="entry name" value="Kanamycin_kin"/>
    <property type="match status" value="1"/>
</dbReference>
<keyword evidence="2 7" id="KW-0808">Transferase</keyword>
<dbReference type="GO" id="GO:0008910">
    <property type="term" value="F:kanamycin kinase activity"/>
    <property type="evidence" value="ECO:0007669"/>
    <property type="project" value="UniProtKB-EC"/>
</dbReference>
<evidence type="ECO:0000256" key="2">
    <source>
        <dbReference type="ARBA" id="ARBA00022679"/>
    </source>
</evidence>
<keyword evidence="5 7" id="KW-0067">ATP-binding</keyword>
<dbReference type="EC" id="2.7.1.95" evidence="12"/>
<dbReference type="PANTHER" id="PTHR21310">
    <property type="entry name" value="AMINOGLYCOSIDE PHOSPHOTRANSFERASE-RELATED-RELATED"/>
    <property type="match status" value="1"/>
</dbReference>
<dbReference type="GO" id="GO:0046677">
    <property type="term" value="P:response to antibiotic"/>
    <property type="evidence" value="ECO:0007669"/>
    <property type="project" value="UniProtKB-KW"/>
</dbReference>
<accession>A0A7X0NUK2</accession>
<feature type="active site" description="Proton acceptor" evidence="8">
    <location>
        <position position="201"/>
    </location>
</feature>
<feature type="binding site" evidence="9">
    <location>
        <position position="220"/>
    </location>
    <ligand>
        <name>Mg(2+)</name>
        <dbReference type="ChEBI" id="CHEBI:18420"/>
    </ligand>
</feature>
<dbReference type="InterPro" id="IPR051678">
    <property type="entry name" value="AGP_Transferase"/>
</dbReference>
<keyword evidence="9" id="KW-0479">Metal-binding</keyword>
<sequence>MTVPEAIAALARGDAVTPVWRNLLGGLTFRLDAPGGAVRYAKWVAAGTPEIDLGAEAERLAWAGRWVPVPRVLQHGKDAGGEWLVTAAVPGVPAVDPRWVADPAVAAAAIGRGLRLLHDALPVAQCPFDWSVARRLRHADEHIAASAHSATGERSTVGGRSTVGEGPTDGAAGRRRVRLAEVRARLGEPPPVDRLVVCHGDACVPNTLLHGDGTFAAHVDLGSLGLADRWADLAVAAWSTEYNYGPGHDGHLYEGYGIEPDEERIAYYRLLWDVA</sequence>
<dbReference type="SUPFAM" id="SSF56112">
    <property type="entry name" value="Protein kinase-like (PK-like)"/>
    <property type="match status" value="1"/>
</dbReference>
<dbReference type="Proteomes" id="UP000565579">
    <property type="component" value="Unassembled WGS sequence"/>
</dbReference>
<dbReference type="InterPro" id="IPR024165">
    <property type="entry name" value="Kan/Strep_kinase"/>
</dbReference>
<keyword evidence="9" id="KW-0460">Magnesium</keyword>
<comment type="caution">
    <text evidence="12">The sequence shown here is derived from an EMBL/GenBank/DDBJ whole genome shotgun (WGS) entry which is preliminary data.</text>
</comment>
<dbReference type="EMBL" id="JACHMI010000001">
    <property type="protein sequence ID" value="MBB6549875.1"/>
    <property type="molecule type" value="Genomic_DNA"/>
</dbReference>
<feature type="region of interest" description="Disordered" evidence="10">
    <location>
        <begin position="144"/>
        <end position="174"/>
    </location>
</feature>
<evidence type="ECO:0000313" key="12">
    <source>
        <dbReference type="EMBL" id="MBB6549875.1"/>
    </source>
</evidence>
<evidence type="ECO:0000256" key="5">
    <source>
        <dbReference type="ARBA" id="ARBA00022840"/>
    </source>
</evidence>
<evidence type="ECO:0000256" key="10">
    <source>
        <dbReference type="SAM" id="MobiDB-lite"/>
    </source>
</evidence>
<dbReference type="GO" id="GO:0046872">
    <property type="term" value="F:metal ion binding"/>
    <property type="evidence" value="ECO:0007669"/>
    <property type="project" value="UniProtKB-KW"/>
</dbReference>
<dbReference type="Gene3D" id="3.30.200.20">
    <property type="entry name" value="Phosphorylase Kinase, domain 1"/>
    <property type="match status" value="1"/>
</dbReference>
<reference evidence="12 13" key="1">
    <citation type="submission" date="2020-08" db="EMBL/GenBank/DDBJ databases">
        <title>Sequencing the genomes of 1000 actinobacteria strains.</title>
        <authorList>
            <person name="Klenk H.-P."/>
        </authorList>
    </citation>
    <scope>NUCLEOTIDE SEQUENCE [LARGE SCALE GENOMIC DNA]</scope>
    <source>
        <strain evidence="12 13">DSM 43768</strain>
    </source>
</reference>
<dbReference type="CDD" id="cd05150">
    <property type="entry name" value="APH"/>
    <property type="match status" value="1"/>
</dbReference>
<dbReference type="PANTHER" id="PTHR21310:SF41">
    <property type="entry name" value="3'-PHOSPHOTRANSFERASE, PUTATIVE-RELATED"/>
    <property type="match status" value="1"/>
</dbReference>
<evidence type="ECO:0000256" key="6">
    <source>
        <dbReference type="ARBA" id="ARBA00023251"/>
    </source>
</evidence>